<dbReference type="PANTHER" id="PTHR34800:SF1">
    <property type="entry name" value="TETRAPYRROLE-BINDING PROTEIN, CHLOROPLASTIC"/>
    <property type="match status" value="1"/>
</dbReference>
<dbReference type="FunFam" id="1.10.10.1770:FF:000001">
    <property type="entry name" value="Tetrapyrrole-binding protein, chloroplastic"/>
    <property type="match status" value="1"/>
</dbReference>
<accession>A0A8T2WUY9</accession>
<dbReference type="InterPro" id="IPR008629">
    <property type="entry name" value="GUN4-like"/>
</dbReference>
<dbReference type="Gene3D" id="1.25.40.620">
    <property type="match status" value="1"/>
</dbReference>
<organism evidence="2 3">
    <name type="scientific">Populus deltoides</name>
    <name type="common">Eastern poplar</name>
    <name type="synonym">Eastern cottonwood</name>
    <dbReference type="NCBI Taxonomy" id="3696"/>
    <lineage>
        <taxon>Eukaryota</taxon>
        <taxon>Viridiplantae</taxon>
        <taxon>Streptophyta</taxon>
        <taxon>Embryophyta</taxon>
        <taxon>Tracheophyta</taxon>
        <taxon>Spermatophyta</taxon>
        <taxon>Magnoliopsida</taxon>
        <taxon>eudicotyledons</taxon>
        <taxon>Gunneridae</taxon>
        <taxon>Pentapetalae</taxon>
        <taxon>rosids</taxon>
        <taxon>fabids</taxon>
        <taxon>Malpighiales</taxon>
        <taxon>Salicaceae</taxon>
        <taxon>Saliceae</taxon>
        <taxon>Populus</taxon>
    </lineage>
</organism>
<reference evidence="2" key="1">
    <citation type="journal article" date="2021" name="J. Hered.">
        <title>Genome Assembly of Salicaceae Populus deltoides (Eastern Cottonwood) I-69 Based on Nanopore Sequencing and Hi-C Technologies.</title>
        <authorList>
            <person name="Bai S."/>
            <person name="Wu H."/>
            <person name="Zhang J."/>
            <person name="Pan Z."/>
            <person name="Zhao W."/>
            <person name="Li Z."/>
            <person name="Tong C."/>
        </authorList>
    </citation>
    <scope>NUCLEOTIDE SEQUENCE</scope>
    <source>
        <tissue evidence="2">Leaf</tissue>
    </source>
</reference>
<dbReference type="CDD" id="cd16383">
    <property type="entry name" value="GUN4"/>
    <property type="match status" value="1"/>
</dbReference>
<comment type="caution">
    <text evidence="2">The sequence shown here is derived from an EMBL/GenBank/DDBJ whole genome shotgun (WGS) entry which is preliminary data.</text>
</comment>
<keyword evidence="3" id="KW-1185">Reference proteome</keyword>
<dbReference type="GO" id="GO:0010019">
    <property type="term" value="P:chloroplast-nucleus signaling pathway"/>
    <property type="evidence" value="ECO:0007669"/>
    <property type="project" value="TreeGrafter"/>
</dbReference>
<evidence type="ECO:0000313" key="2">
    <source>
        <dbReference type="EMBL" id="KAH8484252.1"/>
    </source>
</evidence>
<protein>
    <recommendedName>
        <fullName evidence="1">GUN4-like domain-containing protein</fullName>
    </recommendedName>
</protein>
<gene>
    <name evidence="2" type="ORF">H0E87_028622</name>
</gene>
<dbReference type="EMBL" id="JACEGQ020000017">
    <property type="protein sequence ID" value="KAH8484252.1"/>
    <property type="molecule type" value="Genomic_DNA"/>
</dbReference>
<dbReference type="AlphaFoldDB" id="A0A8T2WUY9"/>
<dbReference type="Pfam" id="PF05419">
    <property type="entry name" value="GUN4"/>
    <property type="match status" value="1"/>
</dbReference>
<evidence type="ECO:0000313" key="3">
    <source>
        <dbReference type="Proteomes" id="UP000807159"/>
    </source>
</evidence>
<dbReference type="PANTHER" id="PTHR34800">
    <property type="entry name" value="TETRAPYRROLE-BINDING PROTEIN, CHLOROPLASTIC"/>
    <property type="match status" value="1"/>
</dbReference>
<dbReference type="Gene3D" id="1.10.10.1770">
    <property type="entry name" value="Gun4-like"/>
    <property type="match status" value="1"/>
</dbReference>
<dbReference type="Proteomes" id="UP000807159">
    <property type="component" value="Chromosome 17"/>
</dbReference>
<sequence length="339" mass="39193">MGGSGLTHVYPIKIHLCIALDDIFFLHKFLISHQESDPHSSPSTLHQSHHIPPRCFHHLDDSTAFRPFSLPFISISNGYQLFTVPQPPSLPPQVPSLRHHPSLFTLPQAYHLHLRQHRHFSLPLYLLPNNHHRLLRLPHDLHYSLHFQNRLPRPPPATSLEPKLPEADEETRRLLIVLAGEAAQTRGYVFFSEVQFISEEDLKDIDELWKNHSNNKFGYSVQKRIWQLKANKDFTKFFIKVGWMKKLDTEVEQYNYRAFPNEFIWDLNDGTPEGHLPLTNALRGTQLLKNILNHPAFEVDIEEGEGDKVKGNENGGLKGLRDSSKLPLSKRVLKTDYSF</sequence>
<evidence type="ECO:0000259" key="1">
    <source>
        <dbReference type="Pfam" id="PF05419"/>
    </source>
</evidence>
<name>A0A8T2WUY9_POPDE</name>
<dbReference type="SUPFAM" id="SSF140869">
    <property type="entry name" value="GUN4-like"/>
    <property type="match status" value="1"/>
</dbReference>
<dbReference type="InterPro" id="IPR037215">
    <property type="entry name" value="GUN4-like_sf"/>
</dbReference>
<feature type="domain" description="GUN4-like" evidence="1">
    <location>
        <begin position="165"/>
        <end position="295"/>
    </location>
</feature>
<proteinExistence type="predicted"/>
<dbReference type="GO" id="GO:0046906">
    <property type="term" value="F:tetrapyrrole binding"/>
    <property type="evidence" value="ECO:0007669"/>
    <property type="project" value="TreeGrafter"/>
</dbReference>
<dbReference type="GO" id="GO:0009507">
    <property type="term" value="C:chloroplast"/>
    <property type="evidence" value="ECO:0007669"/>
    <property type="project" value="TreeGrafter"/>
</dbReference>